<dbReference type="GO" id="GO:0005524">
    <property type="term" value="F:ATP binding"/>
    <property type="evidence" value="ECO:0007669"/>
    <property type="project" value="UniProtKB-UniRule"/>
</dbReference>
<keyword evidence="5 10" id="KW-0418">Kinase</keyword>
<dbReference type="PANTHER" id="PTHR43289:SF6">
    <property type="entry name" value="SERINE_THREONINE-PROTEIN KINASE NEKL-3"/>
    <property type="match status" value="1"/>
</dbReference>
<keyword evidence="3" id="KW-0808">Transferase</keyword>
<dbReference type="InterPro" id="IPR019734">
    <property type="entry name" value="TPR_rpt"/>
</dbReference>
<dbReference type="SMART" id="SM00220">
    <property type="entry name" value="S_TKc"/>
    <property type="match status" value="1"/>
</dbReference>
<dbReference type="eggNOG" id="COG0515">
    <property type="taxonomic scope" value="Bacteria"/>
</dbReference>
<gene>
    <name evidence="10" type="ORF">DSM3645_26589</name>
</gene>
<dbReference type="GO" id="GO:0004674">
    <property type="term" value="F:protein serine/threonine kinase activity"/>
    <property type="evidence" value="ECO:0007669"/>
    <property type="project" value="UniProtKB-KW"/>
</dbReference>
<dbReference type="InterPro" id="IPR000719">
    <property type="entry name" value="Prot_kinase_dom"/>
</dbReference>
<dbReference type="InterPro" id="IPR011990">
    <property type="entry name" value="TPR-like_helical_dom_sf"/>
</dbReference>
<organism evidence="10 11">
    <name type="scientific">Blastopirellula marina DSM 3645</name>
    <dbReference type="NCBI Taxonomy" id="314230"/>
    <lineage>
        <taxon>Bacteria</taxon>
        <taxon>Pseudomonadati</taxon>
        <taxon>Planctomycetota</taxon>
        <taxon>Planctomycetia</taxon>
        <taxon>Pirellulales</taxon>
        <taxon>Pirellulaceae</taxon>
        <taxon>Blastopirellula</taxon>
    </lineage>
</organism>
<dbReference type="SMART" id="SM00028">
    <property type="entry name" value="TPR"/>
    <property type="match status" value="4"/>
</dbReference>
<dbReference type="Gene3D" id="1.10.510.10">
    <property type="entry name" value="Transferase(Phosphotransferase) domain 1"/>
    <property type="match status" value="1"/>
</dbReference>
<evidence type="ECO:0000256" key="6">
    <source>
        <dbReference type="ARBA" id="ARBA00022840"/>
    </source>
</evidence>
<keyword evidence="6 8" id="KW-0067">ATP-binding</keyword>
<dbReference type="CDD" id="cd14014">
    <property type="entry name" value="STKc_PknB_like"/>
    <property type="match status" value="1"/>
</dbReference>
<evidence type="ECO:0000256" key="2">
    <source>
        <dbReference type="ARBA" id="ARBA00022527"/>
    </source>
</evidence>
<dbReference type="EMBL" id="AANZ01000020">
    <property type="protein sequence ID" value="EAQ78519.1"/>
    <property type="molecule type" value="Genomic_DNA"/>
</dbReference>
<dbReference type="FunFam" id="1.10.510.10:FF:000021">
    <property type="entry name" value="Serine/threonine protein kinase"/>
    <property type="match status" value="1"/>
</dbReference>
<evidence type="ECO:0000256" key="5">
    <source>
        <dbReference type="ARBA" id="ARBA00022777"/>
    </source>
</evidence>
<dbReference type="HOGENOM" id="CLU_350807_0_0_0"/>
<dbReference type="PROSITE" id="PS00108">
    <property type="entry name" value="PROTEIN_KINASE_ST"/>
    <property type="match status" value="1"/>
</dbReference>
<dbReference type="PROSITE" id="PS50005">
    <property type="entry name" value="TPR"/>
    <property type="match status" value="1"/>
</dbReference>
<dbReference type="AlphaFoldDB" id="A3ZY48"/>
<reference evidence="10 11" key="1">
    <citation type="submission" date="2006-02" db="EMBL/GenBank/DDBJ databases">
        <authorList>
            <person name="Amann R."/>
            <person name="Ferriera S."/>
            <person name="Johnson J."/>
            <person name="Kravitz S."/>
            <person name="Halpern A."/>
            <person name="Remington K."/>
            <person name="Beeson K."/>
            <person name="Tran B."/>
            <person name="Rogers Y.-H."/>
            <person name="Friedman R."/>
            <person name="Venter J.C."/>
        </authorList>
    </citation>
    <scope>NUCLEOTIDE SEQUENCE [LARGE SCALE GENOMIC DNA]</scope>
    <source>
        <strain evidence="10 11">DSM 3645</strain>
    </source>
</reference>
<dbReference type="SUPFAM" id="SSF56112">
    <property type="entry name" value="Protein kinase-like (PK-like)"/>
    <property type="match status" value="1"/>
</dbReference>
<name>A3ZY48_9BACT</name>
<comment type="caution">
    <text evidence="10">The sequence shown here is derived from an EMBL/GenBank/DDBJ whole genome shotgun (WGS) entry which is preliminary data.</text>
</comment>
<dbReference type="Pfam" id="PF00069">
    <property type="entry name" value="Pkinase"/>
    <property type="match status" value="1"/>
</dbReference>
<dbReference type="EC" id="2.7.11.1" evidence="1"/>
<dbReference type="Proteomes" id="UP000004358">
    <property type="component" value="Unassembled WGS sequence"/>
</dbReference>
<dbReference type="SUPFAM" id="SSF48452">
    <property type="entry name" value="TPR-like"/>
    <property type="match status" value="1"/>
</dbReference>
<feature type="binding site" evidence="8">
    <location>
        <position position="109"/>
    </location>
    <ligand>
        <name>ATP</name>
        <dbReference type="ChEBI" id="CHEBI:30616"/>
    </ligand>
</feature>
<dbReference type="PROSITE" id="PS50011">
    <property type="entry name" value="PROTEIN_KINASE_DOM"/>
    <property type="match status" value="1"/>
</dbReference>
<dbReference type="Gene3D" id="1.25.40.10">
    <property type="entry name" value="Tetratricopeptide repeat domain"/>
    <property type="match status" value="1"/>
</dbReference>
<accession>A3ZY48</accession>
<evidence type="ECO:0000256" key="3">
    <source>
        <dbReference type="ARBA" id="ARBA00022679"/>
    </source>
</evidence>
<dbReference type="Gene3D" id="3.30.200.20">
    <property type="entry name" value="Phosphorylase Kinase, domain 1"/>
    <property type="match status" value="1"/>
</dbReference>
<keyword evidence="7" id="KW-0802">TPR repeat</keyword>
<feature type="repeat" description="TPR" evidence="7">
    <location>
        <begin position="677"/>
        <end position="710"/>
    </location>
</feature>
<evidence type="ECO:0000256" key="8">
    <source>
        <dbReference type="PROSITE-ProRule" id="PRU10141"/>
    </source>
</evidence>
<dbReference type="OrthoDB" id="225358at2"/>
<feature type="domain" description="Protein kinase" evidence="9">
    <location>
        <begin position="80"/>
        <end position="342"/>
    </location>
</feature>
<evidence type="ECO:0000313" key="11">
    <source>
        <dbReference type="Proteomes" id="UP000004358"/>
    </source>
</evidence>
<dbReference type="RefSeq" id="WP_002653212.1">
    <property type="nucleotide sequence ID" value="NZ_CH672376.1"/>
</dbReference>
<keyword evidence="4 8" id="KW-0547">Nucleotide-binding</keyword>
<evidence type="ECO:0000256" key="4">
    <source>
        <dbReference type="ARBA" id="ARBA00022741"/>
    </source>
</evidence>
<dbReference type="InterPro" id="IPR017441">
    <property type="entry name" value="Protein_kinase_ATP_BS"/>
</dbReference>
<keyword evidence="2 10" id="KW-0723">Serine/threonine-protein kinase</keyword>
<evidence type="ECO:0000313" key="10">
    <source>
        <dbReference type="EMBL" id="EAQ78519.1"/>
    </source>
</evidence>
<protein>
    <recommendedName>
        <fullName evidence="1">non-specific serine/threonine protein kinase</fullName>
        <ecNumber evidence="1">2.7.11.1</ecNumber>
    </recommendedName>
</protein>
<proteinExistence type="predicted"/>
<dbReference type="InterPro" id="IPR008271">
    <property type="entry name" value="Ser/Thr_kinase_AS"/>
</dbReference>
<evidence type="ECO:0000256" key="1">
    <source>
        <dbReference type="ARBA" id="ARBA00012513"/>
    </source>
</evidence>
<dbReference type="Pfam" id="PF13181">
    <property type="entry name" value="TPR_8"/>
    <property type="match status" value="1"/>
</dbReference>
<evidence type="ECO:0000256" key="7">
    <source>
        <dbReference type="PROSITE-ProRule" id="PRU00339"/>
    </source>
</evidence>
<evidence type="ECO:0000259" key="9">
    <source>
        <dbReference type="PROSITE" id="PS50011"/>
    </source>
</evidence>
<dbReference type="PROSITE" id="PS00107">
    <property type="entry name" value="PROTEIN_KINASE_ATP"/>
    <property type="match status" value="1"/>
</dbReference>
<sequence length="802" mass="89616">MTIDERIYSLLDDILESGQSPEEACAEYPELLPVVKTQLEKYRRVEAHLESLLPEPPTELPLDSKTLAAKWDELPTIPGYEVQEVLGRGGMGIVYKARQVNLNRPVALKMLLTGAYASRVEILRFIREAESVAALHHANVTQIYDVGEVDGLPYFTMEYVSGGNLAQKCGNQPQPLRWAAEVVAVLARALHAAHQAGIIHRDLKPANILLTDAEQPKITDFGLARRLDADFTLTLTGARMGTPSYMAPEQVLGKKSTIGAAIDIYALGAILYELISGRPPFRANSVAELERQLVFDEPNPPRRLNNNVPPDLETICLKCLQKDPYRRYASAQELAEDLERFLRYEPILARPVSQFEYVWRWVRRNPAVAGLLICLIAFAGLLAGEILREWSLANGRDAEKSRLTARMQSAIQLEQQGRYPEARAILGRLGDGGFEDLRQRINQSLDDLNYVEELDLVGLHRSSVLDNHYDLRFNLAKADATYEHLFAKMGVAKPFDDPPAVAARIRDADIKQPLISALDDWSVCTSDAARRDWILDVVRRADVDTTGWRDRVRDPRGWNDAENLDQLSRIESMANLSVDLLRAIADRMDEANIDSIDFRKRVQQAHPADFLANFALADALRESDPHESVRYYQAALAIRPVSAPVHNNLALALAAVQREDEAIAYLESALQIDARFVPALVNRGILMRSQGRFKEAFRTFRQVLVLAPNDAFTCYQIGLTHLAVSETIQAILAFERAVQCDSKFTIAQFAFVDAMIVAGQSQAAADRIQLLLSTSTDPADILSLRQRLDNLTKSREDAAAKP</sequence>
<dbReference type="STRING" id="314230.DSM3645_26589"/>
<dbReference type="InterPro" id="IPR011009">
    <property type="entry name" value="Kinase-like_dom_sf"/>
</dbReference>
<dbReference type="PANTHER" id="PTHR43289">
    <property type="entry name" value="MITOGEN-ACTIVATED PROTEIN KINASE KINASE KINASE 20-RELATED"/>
    <property type="match status" value="1"/>
</dbReference>
<dbReference type="eggNOG" id="COG0457">
    <property type="taxonomic scope" value="Bacteria"/>
</dbReference>